<accession>A0ABW3AUP5</accession>
<organism evidence="1 2">
    <name type="scientific">Mucilaginibacter litoreus</name>
    <dbReference type="NCBI Taxonomy" id="1048221"/>
    <lineage>
        <taxon>Bacteria</taxon>
        <taxon>Pseudomonadati</taxon>
        <taxon>Bacteroidota</taxon>
        <taxon>Sphingobacteriia</taxon>
        <taxon>Sphingobacteriales</taxon>
        <taxon>Sphingobacteriaceae</taxon>
        <taxon>Mucilaginibacter</taxon>
    </lineage>
</organism>
<dbReference type="EMBL" id="JBHTHZ010000013">
    <property type="protein sequence ID" value="MFD0794663.1"/>
    <property type="molecule type" value="Genomic_DNA"/>
</dbReference>
<protein>
    <submittedName>
        <fullName evidence="1">Uncharacterized protein</fullName>
    </submittedName>
</protein>
<proteinExistence type="predicted"/>
<evidence type="ECO:0000313" key="1">
    <source>
        <dbReference type="EMBL" id="MFD0794663.1"/>
    </source>
</evidence>
<dbReference type="RefSeq" id="WP_377116231.1">
    <property type="nucleotide sequence ID" value="NZ_JBHTHZ010000013.1"/>
</dbReference>
<evidence type="ECO:0000313" key="2">
    <source>
        <dbReference type="Proteomes" id="UP001597010"/>
    </source>
</evidence>
<sequence>MLSNLFQNLFGKKQVIQESYIVVQLNDKIMPIDRGELYEDPLDEFLKVKFYGEVSGGGTLQDVTGEIEYCDVEIKVNRKLSNAAIDDIINKLEALGAPKGSKLIIEETGEQIPLGKLEGMAIYLDGINLSDEIYKNSDPGALAEEINSLIKSRADIVRHWKGETETALYFYGPSFEEMKASISDLLLADPLCENARVVQIA</sequence>
<name>A0ABW3AUP5_9SPHI</name>
<dbReference type="Proteomes" id="UP001597010">
    <property type="component" value="Unassembled WGS sequence"/>
</dbReference>
<keyword evidence="2" id="KW-1185">Reference proteome</keyword>
<comment type="caution">
    <text evidence="1">The sequence shown here is derived from an EMBL/GenBank/DDBJ whole genome shotgun (WGS) entry which is preliminary data.</text>
</comment>
<gene>
    <name evidence="1" type="ORF">ACFQZX_13635</name>
</gene>
<reference evidence="2" key="1">
    <citation type="journal article" date="2019" name="Int. J. Syst. Evol. Microbiol.">
        <title>The Global Catalogue of Microorganisms (GCM) 10K type strain sequencing project: providing services to taxonomists for standard genome sequencing and annotation.</title>
        <authorList>
            <consortium name="The Broad Institute Genomics Platform"/>
            <consortium name="The Broad Institute Genome Sequencing Center for Infectious Disease"/>
            <person name="Wu L."/>
            <person name="Ma J."/>
        </authorList>
    </citation>
    <scope>NUCLEOTIDE SEQUENCE [LARGE SCALE GENOMIC DNA]</scope>
    <source>
        <strain evidence="2">CCUG 61484</strain>
    </source>
</reference>